<organism evidence="8 9">
    <name type="scientific">Diaphorobacter limosus</name>
    <dbReference type="NCBI Taxonomy" id="3036128"/>
    <lineage>
        <taxon>Bacteria</taxon>
        <taxon>Pseudomonadati</taxon>
        <taxon>Pseudomonadota</taxon>
        <taxon>Betaproteobacteria</taxon>
        <taxon>Burkholderiales</taxon>
        <taxon>Comamonadaceae</taxon>
        <taxon>Diaphorobacter</taxon>
    </lineage>
</organism>
<evidence type="ECO:0000256" key="3">
    <source>
        <dbReference type="ARBA" id="ARBA00009789"/>
    </source>
</evidence>
<dbReference type="PROSITE" id="PS01295">
    <property type="entry name" value="ISPD"/>
    <property type="match status" value="1"/>
</dbReference>
<accession>A0ABZ0J465</accession>
<comment type="function">
    <text evidence="7">Catalyzes the formation of 4-diphosphocytidyl-2-C-methyl-D-erythritol from CTP and 2-C-methyl-D-erythritol 4-phosphate (MEP).</text>
</comment>
<feature type="site" description="Transition state stabilizer" evidence="7">
    <location>
        <position position="44"/>
    </location>
</feature>
<dbReference type="InterPro" id="IPR050088">
    <property type="entry name" value="IspD/TarI_cytidylyltransf_bact"/>
</dbReference>
<dbReference type="EC" id="2.7.7.60" evidence="7"/>
<dbReference type="Gene3D" id="3.90.550.10">
    <property type="entry name" value="Spore Coat Polysaccharide Biosynthesis Protein SpsA, Chain A"/>
    <property type="match status" value="1"/>
</dbReference>
<keyword evidence="4 7" id="KW-0808">Transferase</keyword>
<dbReference type="PANTHER" id="PTHR32125:SF4">
    <property type="entry name" value="2-C-METHYL-D-ERYTHRITOL 4-PHOSPHATE CYTIDYLYLTRANSFERASE, CHLOROPLASTIC"/>
    <property type="match status" value="1"/>
</dbReference>
<evidence type="ECO:0000256" key="1">
    <source>
        <dbReference type="ARBA" id="ARBA00001282"/>
    </source>
</evidence>
<dbReference type="InterPro" id="IPR029044">
    <property type="entry name" value="Nucleotide-diphossugar_trans"/>
</dbReference>
<sequence length="280" mass="29336">MTDLLPNHNPARHVPGRFWALLPCAGTGQRALRVQPGAGAVLPKQYQRVAGQPMVLHTLAAFAGVARLAGTLVAVAPGDDFFSSHAHPAFFALPCGGATRADTVLGGLKALQQRGAQDEDWVLVHDAARCLVTTAQIDALIDACQGDSVGGLLAHKLADTLKTASDGPGGVRVAATVDRSDKWLAQTPQMFRLGVLLRALEQVGAAATDEASAIEAMGLRPRLVPGGAQNFKVTYPEDFALAEAVLAQRLHGGTLDRFGGQRGLAASEAINPFFARATQR</sequence>
<dbReference type="EMBL" id="CP136921">
    <property type="protein sequence ID" value="WOO32484.1"/>
    <property type="molecule type" value="Genomic_DNA"/>
</dbReference>
<dbReference type="InterPro" id="IPR018294">
    <property type="entry name" value="ISPD_synthase_CS"/>
</dbReference>
<evidence type="ECO:0000256" key="7">
    <source>
        <dbReference type="HAMAP-Rule" id="MF_00108"/>
    </source>
</evidence>
<evidence type="ECO:0000256" key="6">
    <source>
        <dbReference type="ARBA" id="ARBA00023229"/>
    </source>
</evidence>
<reference evidence="8 9" key="1">
    <citation type="submission" date="2023-03" db="EMBL/GenBank/DDBJ databases">
        <title>Diaphorobacter basophil sp. nov., isolated from a sewage-treatment plant.</title>
        <authorList>
            <person name="Yang K."/>
        </authorList>
    </citation>
    <scope>NUCLEOTIDE SEQUENCE [LARGE SCALE GENOMIC DNA]</scope>
    <source>
        <strain evidence="8 9">Y-1</strain>
    </source>
</reference>
<dbReference type="SUPFAM" id="SSF53448">
    <property type="entry name" value="Nucleotide-diphospho-sugar transferases"/>
    <property type="match status" value="1"/>
</dbReference>
<feature type="site" description="Transition state stabilizer" evidence="7">
    <location>
        <position position="30"/>
    </location>
</feature>
<evidence type="ECO:0000256" key="4">
    <source>
        <dbReference type="ARBA" id="ARBA00022679"/>
    </source>
</evidence>
<keyword evidence="6 7" id="KW-0414">Isoprene biosynthesis</keyword>
<feature type="site" description="Positions MEP for the nucleophilic attack" evidence="7">
    <location>
        <position position="232"/>
    </location>
</feature>
<comment type="catalytic activity">
    <reaction evidence="1 7">
        <text>2-C-methyl-D-erythritol 4-phosphate + CTP + H(+) = 4-CDP-2-C-methyl-D-erythritol + diphosphate</text>
        <dbReference type="Rhea" id="RHEA:13429"/>
        <dbReference type="ChEBI" id="CHEBI:15378"/>
        <dbReference type="ChEBI" id="CHEBI:33019"/>
        <dbReference type="ChEBI" id="CHEBI:37563"/>
        <dbReference type="ChEBI" id="CHEBI:57823"/>
        <dbReference type="ChEBI" id="CHEBI:58262"/>
        <dbReference type="EC" id="2.7.7.60"/>
    </reaction>
</comment>
<name>A0ABZ0J465_9BURK</name>
<evidence type="ECO:0000256" key="5">
    <source>
        <dbReference type="ARBA" id="ARBA00022695"/>
    </source>
</evidence>
<comment type="similarity">
    <text evidence="3 7">Belongs to the IspD/TarI cytidylyltransferase family. IspD subfamily.</text>
</comment>
<proteinExistence type="inferred from homology"/>
<dbReference type="Proteomes" id="UP001303211">
    <property type="component" value="Chromosome"/>
</dbReference>
<evidence type="ECO:0000256" key="2">
    <source>
        <dbReference type="ARBA" id="ARBA00004787"/>
    </source>
</evidence>
<comment type="pathway">
    <text evidence="2 7">Isoprenoid biosynthesis; isopentenyl diphosphate biosynthesis via DXP pathway; isopentenyl diphosphate from 1-deoxy-D-xylulose 5-phosphate: step 2/6.</text>
</comment>
<evidence type="ECO:0000313" key="8">
    <source>
        <dbReference type="EMBL" id="WOO32484.1"/>
    </source>
</evidence>
<evidence type="ECO:0000313" key="9">
    <source>
        <dbReference type="Proteomes" id="UP001303211"/>
    </source>
</evidence>
<dbReference type="HAMAP" id="MF_00108">
    <property type="entry name" value="IspD"/>
    <property type="match status" value="1"/>
</dbReference>
<dbReference type="Pfam" id="PF01128">
    <property type="entry name" value="IspD"/>
    <property type="match status" value="1"/>
</dbReference>
<dbReference type="InterPro" id="IPR034683">
    <property type="entry name" value="IspD/TarI"/>
</dbReference>
<dbReference type="NCBIfam" id="TIGR00453">
    <property type="entry name" value="ispD"/>
    <property type="match status" value="1"/>
</dbReference>
<protein>
    <recommendedName>
        <fullName evidence="7">2-C-methyl-D-erythritol 4-phosphate cytidylyltransferase</fullName>
        <ecNumber evidence="7">2.7.7.60</ecNumber>
    </recommendedName>
    <alternativeName>
        <fullName evidence="7">4-diphosphocytidyl-2C-methyl-D-erythritol synthase</fullName>
    </alternativeName>
    <alternativeName>
        <fullName evidence="7">MEP cytidylyltransferase</fullName>
        <shortName evidence="7">MCT</shortName>
    </alternativeName>
</protein>
<keyword evidence="9" id="KW-1185">Reference proteome</keyword>
<feature type="site" description="Positions MEP for the nucleophilic attack" evidence="7">
    <location>
        <position position="179"/>
    </location>
</feature>
<gene>
    <name evidence="7 8" type="primary">ispD</name>
    <name evidence="8" type="ORF">P4826_19245</name>
</gene>
<keyword evidence="5 7" id="KW-0548">Nucleotidyltransferase</keyword>
<dbReference type="RefSeq" id="WP_317701943.1">
    <property type="nucleotide sequence ID" value="NZ_CP136921.1"/>
</dbReference>
<dbReference type="CDD" id="cd02516">
    <property type="entry name" value="CDP-ME_synthetase"/>
    <property type="match status" value="1"/>
</dbReference>
<dbReference type="PANTHER" id="PTHR32125">
    <property type="entry name" value="2-C-METHYL-D-ERYTHRITOL 4-PHOSPHATE CYTIDYLYLTRANSFERASE, CHLOROPLASTIC"/>
    <property type="match status" value="1"/>
</dbReference>
<dbReference type="InterPro" id="IPR001228">
    <property type="entry name" value="IspD"/>
</dbReference>
<dbReference type="GO" id="GO:0050518">
    <property type="term" value="F:2-C-methyl-D-erythritol 4-phosphate cytidylyltransferase activity"/>
    <property type="evidence" value="ECO:0007669"/>
    <property type="project" value="UniProtKB-EC"/>
</dbReference>